<dbReference type="PROSITE" id="PS51109">
    <property type="entry name" value="G5"/>
    <property type="match status" value="1"/>
</dbReference>
<dbReference type="SMART" id="SM01208">
    <property type="entry name" value="G5"/>
    <property type="match status" value="1"/>
</dbReference>
<evidence type="ECO:0000313" key="6">
    <source>
        <dbReference type="Proteomes" id="UP000199800"/>
    </source>
</evidence>
<dbReference type="OrthoDB" id="9797191at2"/>
<evidence type="ECO:0000259" key="4">
    <source>
        <dbReference type="PROSITE" id="PS51109"/>
    </source>
</evidence>
<feature type="region of interest" description="Disordered" evidence="2">
    <location>
        <begin position="454"/>
        <end position="548"/>
    </location>
</feature>
<sequence length="548" mass="61324">MKRKTKIFATTLVCMLVCIVLALAGMKVYADSKSHGIPEGVYVDTVSLGGKTAQEARELVDEYIKNLAKKKFTLVVDEHSVKTTLEEIGFTCTDNNYIEEASNLGKSGNLIKRYKELKDIENKKRVYNLEFTIDDKKATKFMKTKCKKYEAEPVDAVLTRKNGVFHIQSEVLGRTIHFDDTIEKIKAKLADHWDMQDVRIEAVSADAIPEVTKVELEKVKDVLGEYQTTYASSSANRAANLDNAARLINGTVLMPGEEFSTSSALTPFTEDNGYHQAGAYLNGKVVDSVGGGVCQAATTLYNALLKAELEITERYNHSMIVTYVEPSMDAAISDGYKDLKFKNSTDAPIYIEGYTAGRTIYFKVYGAETRDTVNRSVKYVSETTQTIQPGADKVTKDPAMPTSYRVVKQAAHVGYKARLWKYVYENGKEVSKEQVNYSSYAAEPAYVIVGTKEEKKDEKEDKDKDKDKKDKDKKDKDKKDKDKKDKDKKDKDKKDKDKKDQSTSSSPAPSKKPAASKAPSGKNEKKTDTKEDNSSARKKETNHLEVLE</sequence>
<dbReference type="InterPro" id="IPR011098">
    <property type="entry name" value="G5_dom"/>
</dbReference>
<feature type="domain" description="G5" evidence="4">
    <location>
        <begin position="373"/>
        <end position="453"/>
    </location>
</feature>
<gene>
    <name evidence="5" type="ORF">SAMN04487772_11936</name>
</gene>
<feature type="compositionally biased region" description="Low complexity" evidence="2">
    <location>
        <begin position="504"/>
        <end position="520"/>
    </location>
</feature>
<dbReference type="Proteomes" id="UP000199800">
    <property type="component" value="Unassembled WGS sequence"/>
</dbReference>
<feature type="compositionally biased region" description="Basic and acidic residues" evidence="2">
    <location>
        <begin position="454"/>
        <end position="501"/>
    </location>
</feature>
<evidence type="ECO:0000256" key="2">
    <source>
        <dbReference type="SAM" id="MobiDB-lite"/>
    </source>
</evidence>
<evidence type="ECO:0000256" key="3">
    <source>
        <dbReference type="SAM" id="SignalP"/>
    </source>
</evidence>
<evidence type="ECO:0000313" key="5">
    <source>
        <dbReference type="EMBL" id="SET41449.1"/>
    </source>
</evidence>
<dbReference type="RefSeq" id="WP_092478420.1">
    <property type="nucleotide sequence ID" value="NZ_FOHN01000019.1"/>
</dbReference>
<dbReference type="PANTHER" id="PTHR35788">
    <property type="entry name" value="EXPORTED PROTEIN-RELATED"/>
    <property type="match status" value="1"/>
</dbReference>
<dbReference type="Pfam" id="PF12229">
    <property type="entry name" value="PG_binding_4"/>
    <property type="match status" value="1"/>
</dbReference>
<name>A0A1I0E9A6_9FIRM</name>
<dbReference type="InterPro" id="IPR007391">
    <property type="entry name" value="Vancomycin_resist_VanW"/>
</dbReference>
<keyword evidence="6" id="KW-1185">Reference proteome</keyword>
<dbReference type="EMBL" id="FOHN01000019">
    <property type="protein sequence ID" value="SET41449.1"/>
    <property type="molecule type" value="Genomic_DNA"/>
</dbReference>
<evidence type="ECO:0000256" key="1">
    <source>
        <dbReference type="ARBA" id="ARBA00022729"/>
    </source>
</evidence>
<dbReference type="Pfam" id="PF04294">
    <property type="entry name" value="VanW"/>
    <property type="match status" value="1"/>
</dbReference>
<dbReference type="AlphaFoldDB" id="A0A1I0E9A6"/>
<accession>A0A1I0E9A6</accession>
<dbReference type="InterPro" id="IPR052913">
    <property type="entry name" value="Glycopeptide_resist_protein"/>
</dbReference>
<organism evidence="5 6">
    <name type="scientific">[Clostridium] polysaccharolyticum</name>
    <dbReference type="NCBI Taxonomy" id="29364"/>
    <lineage>
        <taxon>Bacteria</taxon>
        <taxon>Bacillati</taxon>
        <taxon>Bacillota</taxon>
        <taxon>Clostridia</taxon>
        <taxon>Lachnospirales</taxon>
        <taxon>Lachnospiraceae</taxon>
    </lineage>
</organism>
<dbReference type="InterPro" id="IPR022029">
    <property type="entry name" value="YoaR-like_PG-bd"/>
</dbReference>
<dbReference type="PANTHER" id="PTHR35788:SF1">
    <property type="entry name" value="EXPORTED PROTEIN"/>
    <property type="match status" value="1"/>
</dbReference>
<protein>
    <submittedName>
        <fullName evidence="5">Vancomycin resistance protein YoaR, contains peptidoglycan-binding and VanW domains</fullName>
    </submittedName>
</protein>
<feature type="compositionally biased region" description="Basic and acidic residues" evidence="2">
    <location>
        <begin position="522"/>
        <end position="548"/>
    </location>
</feature>
<feature type="chain" id="PRO_5011526077" evidence="3">
    <location>
        <begin position="31"/>
        <end position="548"/>
    </location>
</feature>
<dbReference type="Gene3D" id="2.20.230.10">
    <property type="entry name" value="Resuscitation-promoting factor rpfb"/>
    <property type="match status" value="1"/>
</dbReference>
<feature type="signal peptide" evidence="3">
    <location>
        <begin position="1"/>
        <end position="30"/>
    </location>
</feature>
<proteinExistence type="predicted"/>
<reference evidence="5 6" key="1">
    <citation type="submission" date="2016-10" db="EMBL/GenBank/DDBJ databases">
        <authorList>
            <person name="de Groot N.N."/>
        </authorList>
    </citation>
    <scope>NUCLEOTIDE SEQUENCE [LARGE SCALE GENOMIC DNA]</scope>
    <source>
        <strain evidence="5 6">DSM 1801</strain>
    </source>
</reference>
<dbReference type="STRING" id="29364.SAMN04487772_11936"/>
<keyword evidence="1 3" id="KW-0732">Signal</keyword>
<dbReference type="Pfam" id="PF07501">
    <property type="entry name" value="G5"/>
    <property type="match status" value="1"/>
</dbReference>